<dbReference type="SUPFAM" id="SSF54211">
    <property type="entry name" value="Ribosomal protein S5 domain 2-like"/>
    <property type="match status" value="1"/>
</dbReference>
<dbReference type="PANTHER" id="PTHR16301">
    <property type="entry name" value="IMPACT-RELATED"/>
    <property type="match status" value="1"/>
</dbReference>
<dbReference type="EMBL" id="HE573027">
    <property type="protein sequence ID" value="CCC53711.1"/>
    <property type="molecule type" value="Genomic_DNA"/>
</dbReference>
<proteinExistence type="inferred from homology"/>
<dbReference type="PANTHER" id="PTHR16301:SF25">
    <property type="entry name" value="PROTEIN IMPACT"/>
    <property type="match status" value="1"/>
</dbReference>
<dbReference type="AlphaFoldDB" id="G0UD01"/>
<dbReference type="GO" id="GO:0005737">
    <property type="term" value="C:cytoplasm"/>
    <property type="evidence" value="ECO:0007669"/>
    <property type="project" value="TreeGrafter"/>
</dbReference>
<dbReference type="Gene3D" id="3.30.230.30">
    <property type="entry name" value="Impact, N-terminal domain"/>
    <property type="match status" value="1"/>
</dbReference>
<dbReference type="SUPFAM" id="SSF54495">
    <property type="entry name" value="UBC-like"/>
    <property type="match status" value="1"/>
</dbReference>
<protein>
    <recommendedName>
        <fullName evidence="2">Impact N-terminal domain-containing protein</fullName>
    </recommendedName>
</protein>
<dbReference type="Pfam" id="PF01205">
    <property type="entry name" value="Impact_N"/>
    <property type="match status" value="1"/>
</dbReference>
<evidence type="ECO:0000313" key="3">
    <source>
        <dbReference type="EMBL" id="CCC53711.1"/>
    </source>
</evidence>
<dbReference type="OMA" id="RFKHIME"/>
<organism evidence="3">
    <name type="scientific">Trypanosoma vivax (strain Y486)</name>
    <dbReference type="NCBI Taxonomy" id="1055687"/>
    <lineage>
        <taxon>Eukaryota</taxon>
        <taxon>Discoba</taxon>
        <taxon>Euglenozoa</taxon>
        <taxon>Kinetoplastea</taxon>
        <taxon>Metakinetoplastina</taxon>
        <taxon>Trypanosomatida</taxon>
        <taxon>Trypanosomatidae</taxon>
        <taxon>Trypanosoma</taxon>
        <taxon>Duttonella</taxon>
    </lineage>
</organism>
<dbReference type="InterPro" id="IPR001498">
    <property type="entry name" value="Impact_N"/>
</dbReference>
<comment type="similarity">
    <text evidence="1">Belongs to the IMPACT family.</text>
</comment>
<dbReference type="InterPro" id="IPR036956">
    <property type="entry name" value="Impact_N_sf"/>
</dbReference>
<evidence type="ECO:0000256" key="1">
    <source>
        <dbReference type="ARBA" id="ARBA00007665"/>
    </source>
</evidence>
<reference evidence="3" key="1">
    <citation type="journal article" date="2012" name="Proc. Natl. Acad. Sci. U.S.A.">
        <title>Antigenic diversity is generated by distinct evolutionary mechanisms in African trypanosome species.</title>
        <authorList>
            <person name="Jackson A.P."/>
            <person name="Berry A."/>
            <person name="Aslett M."/>
            <person name="Allison H.C."/>
            <person name="Burton P."/>
            <person name="Vavrova-Anderson J."/>
            <person name="Brown R."/>
            <person name="Browne H."/>
            <person name="Corton N."/>
            <person name="Hauser H."/>
            <person name="Gamble J."/>
            <person name="Gilderthorp R."/>
            <person name="Marcello L."/>
            <person name="McQuillan J."/>
            <person name="Otto T.D."/>
            <person name="Quail M.A."/>
            <person name="Sanders M.J."/>
            <person name="van Tonder A."/>
            <person name="Ginger M.L."/>
            <person name="Field M.C."/>
            <person name="Barry J.D."/>
            <person name="Hertz-Fowler C."/>
            <person name="Berriman M."/>
        </authorList>
    </citation>
    <scope>NUCLEOTIDE SEQUENCE</scope>
    <source>
        <strain evidence="3">Y486</strain>
    </source>
</reference>
<accession>G0UD01</accession>
<dbReference type="InterPro" id="IPR016135">
    <property type="entry name" value="UBQ-conjugating_enzyme/RWD"/>
</dbReference>
<dbReference type="VEuPathDB" id="TriTrypDB:TvY486_1111950"/>
<gene>
    <name evidence="3" type="ORF">TVY486_1111950</name>
</gene>
<name>G0UD01_TRYVY</name>
<dbReference type="GO" id="GO:0140469">
    <property type="term" value="P:GCN2-mediated signaling"/>
    <property type="evidence" value="ECO:0007669"/>
    <property type="project" value="TreeGrafter"/>
</dbReference>
<sequence>MEGEVAEEIDMLLSAFADEVRLDDAKRPAVIVSLPFRFTLHITIPAHGYPDAVMPSLFVAEGPNSPLTSEFSSRLSRLVRSEVVLGAPMLMHIITLAQGLALEMQESHEAKLQAVERERVEGEEAMALESDRQLQSAVEVMSGAPIVDRKSKFVAHMARVDSEARVHEVVMYLRMQKHIAEATHPTIYAYRFTDSSGILHADCDDDGEAGAASRILFLMEQLKVDGYVLVVTRWFGGILLGPDRFKHIMEVARQMLLTIPQVVKKG</sequence>
<evidence type="ECO:0000259" key="2">
    <source>
        <dbReference type="Pfam" id="PF01205"/>
    </source>
</evidence>
<dbReference type="InterPro" id="IPR020568">
    <property type="entry name" value="Ribosomal_Su5_D2-typ_SF"/>
</dbReference>
<feature type="domain" description="Impact N-terminal" evidence="2">
    <location>
        <begin position="149"/>
        <end position="256"/>
    </location>
</feature>
<dbReference type="GO" id="GO:0006446">
    <property type="term" value="P:regulation of translational initiation"/>
    <property type="evidence" value="ECO:0007669"/>
    <property type="project" value="TreeGrafter"/>
</dbReference>
<dbReference type="InterPro" id="IPR023582">
    <property type="entry name" value="Impact"/>
</dbReference>